<dbReference type="AlphaFoldDB" id="A0A091CA11"/>
<keyword evidence="2" id="KW-1185">Reference proteome</keyword>
<proteinExistence type="predicted"/>
<evidence type="ECO:0000313" key="1">
    <source>
        <dbReference type="EMBL" id="KFN93222.1"/>
    </source>
</evidence>
<dbReference type="EMBL" id="JPVT01000006">
    <property type="protein sequence ID" value="KFN93222.1"/>
    <property type="molecule type" value="Genomic_DNA"/>
</dbReference>
<protein>
    <submittedName>
        <fullName evidence="1">Primosomal protein n</fullName>
    </submittedName>
</protein>
<gene>
    <name evidence="1" type="ORF">TMU3MR103_0049</name>
</gene>
<comment type="caution">
    <text evidence="1">The sequence shown here is derived from an EMBL/GenBank/DDBJ whole genome shotgun (WGS) entry which is preliminary data.</text>
</comment>
<sequence>MNSQLTPNNTEEFYQKINQRASRQKQLFELLRKNDHQPSAFYTKQGISSTVLKQGEEKGWLSFEDVEAYRDPYQGKNLKRTTALTLNEEQQQAVNSVLTSENKAKNDVFY</sequence>
<organism evidence="1 2">
    <name type="scientific">Tetragenococcus muriaticus 3MR10-3</name>
    <dbReference type="NCBI Taxonomy" id="1302648"/>
    <lineage>
        <taxon>Bacteria</taxon>
        <taxon>Bacillati</taxon>
        <taxon>Bacillota</taxon>
        <taxon>Bacilli</taxon>
        <taxon>Lactobacillales</taxon>
        <taxon>Enterococcaceae</taxon>
        <taxon>Tetragenococcus</taxon>
    </lineage>
</organism>
<dbReference type="Proteomes" id="UP000029381">
    <property type="component" value="Unassembled WGS sequence"/>
</dbReference>
<dbReference type="PATRIC" id="fig|1302648.3.peg.49"/>
<accession>A0A091CA11</accession>
<reference evidence="1 2" key="1">
    <citation type="submission" date="2014-08" db="EMBL/GenBank/DDBJ databases">
        <title>Genome sequence of Tetragenococcus muriaticus.</title>
        <authorList>
            <person name="Chuea-nongthon C."/>
            <person name="Rodtong S."/>
            <person name="Yongsawatdigul J."/>
            <person name="Steele J.L."/>
            <person name="Liu X.-y."/>
            <person name="Speers J."/>
            <person name="Glasner J.D."/>
            <person name="Neeno-Eckwall E.C."/>
        </authorList>
    </citation>
    <scope>NUCLEOTIDE SEQUENCE [LARGE SCALE GENOMIC DNA]</scope>
    <source>
        <strain evidence="1 2">3MR10-3</strain>
    </source>
</reference>
<evidence type="ECO:0000313" key="2">
    <source>
        <dbReference type="Proteomes" id="UP000029381"/>
    </source>
</evidence>
<name>A0A091CA11_9ENTE</name>